<feature type="transmembrane region" description="Helical" evidence="1">
    <location>
        <begin position="84"/>
        <end position="103"/>
    </location>
</feature>
<protein>
    <recommendedName>
        <fullName evidence="4">4-amino-4-deoxy-L-arabinose transferase-like glycosyltransferase</fullName>
    </recommendedName>
</protein>
<feature type="transmembrane region" description="Helical" evidence="1">
    <location>
        <begin position="109"/>
        <end position="128"/>
    </location>
</feature>
<name>A0AAW8GD01_9GAMM</name>
<proteinExistence type="predicted"/>
<feature type="transmembrane region" description="Helical" evidence="1">
    <location>
        <begin position="190"/>
        <end position="209"/>
    </location>
</feature>
<evidence type="ECO:0000256" key="1">
    <source>
        <dbReference type="SAM" id="Phobius"/>
    </source>
</evidence>
<reference evidence="2" key="1">
    <citation type="submission" date="2023-07" db="EMBL/GenBank/DDBJ databases">
        <title>Functional and genomic diversity of the sorghum phyllosphere microbiome.</title>
        <authorList>
            <person name="Shade A."/>
        </authorList>
    </citation>
    <scope>NUCLEOTIDE SEQUENCE</scope>
    <source>
        <strain evidence="2">SORGH_AS_0908</strain>
    </source>
</reference>
<feature type="transmembrane region" description="Helical" evidence="1">
    <location>
        <begin position="221"/>
        <end position="242"/>
    </location>
</feature>
<dbReference type="AlphaFoldDB" id="A0AAW8GD01"/>
<accession>A0AAW8GD01</accession>
<gene>
    <name evidence="2" type="ORF">QE383_002618</name>
</gene>
<dbReference type="Proteomes" id="UP001234354">
    <property type="component" value="Unassembled WGS sequence"/>
</dbReference>
<keyword evidence="1" id="KW-0812">Transmembrane</keyword>
<dbReference type="RefSeq" id="WP_306993690.1">
    <property type="nucleotide sequence ID" value="NZ_JAUTBB010000001.1"/>
</dbReference>
<feature type="transmembrane region" description="Helical" evidence="1">
    <location>
        <begin position="308"/>
        <end position="325"/>
    </location>
</feature>
<sequence>MSSPSLPASQSALPASAIWGRVLPWLVLLATGVFCVHYYLDLKKGFFDDVYIYLAVARNAIDYGTWQYYPHVTERGALLASSPVRILVLTAAAGISELVGHGARTLLDAKITLMLSGLVTWLVFLPFWRRKPSAFVWLGALLLLLSTCLDTIFEFEGGLLLMWIATLAMLAREQQANVRALGWLLPIGPLIRPDLTLPILVLYFVHLALHRGRLWPQIKAAMLPVAVFAVAWIVLCAVMNVWPVPVTYWGKSAIPFLFEKMTLLRALPERLGVSMLMRPQLSSTGNTVAGWVCILGALGSVAVNRPRIGWPAIAALVLTYVLVFYRMPANFWWYYQNILSLMVGMFLGRAFTASRHDPQRLLAGGLGLLLIAALCYGRLPNDGPGQWRTAEQSRAQGYLSITLARTGRGTFEFPGIGEFILRNPEIGMMSYYAQSPIFQWDSAGLAQPLDNPLVTRSRMRHFYPSTLRRPAQDDAQAIVDRAGHPIPVLDVWAMEDRNYDQARKSCRWVLPKQALCINQYRILTPTQAKETP</sequence>
<keyword evidence="1" id="KW-1133">Transmembrane helix</keyword>
<feature type="transmembrane region" description="Helical" evidence="1">
    <location>
        <begin position="361"/>
        <end position="379"/>
    </location>
</feature>
<feature type="transmembrane region" description="Helical" evidence="1">
    <location>
        <begin position="22"/>
        <end position="40"/>
    </location>
</feature>
<evidence type="ECO:0000313" key="3">
    <source>
        <dbReference type="Proteomes" id="UP001234354"/>
    </source>
</evidence>
<comment type="caution">
    <text evidence="2">The sequence shown here is derived from an EMBL/GenBank/DDBJ whole genome shotgun (WGS) entry which is preliminary data.</text>
</comment>
<organism evidence="2 3">
    <name type="scientific">Pseudoxanthomonas winnipegensis</name>
    <dbReference type="NCBI Taxonomy" id="2480810"/>
    <lineage>
        <taxon>Bacteria</taxon>
        <taxon>Pseudomonadati</taxon>
        <taxon>Pseudomonadota</taxon>
        <taxon>Gammaproteobacteria</taxon>
        <taxon>Lysobacterales</taxon>
        <taxon>Lysobacteraceae</taxon>
        <taxon>Pseudoxanthomonas</taxon>
    </lineage>
</organism>
<evidence type="ECO:0000313" key="2">
    <source>
        <dbReference type="EMBL" id="MDQ1120310.1"/>
    </source>
</evidence>
<keyword evidence="1" id="KW-0472">Membrane</keyword>
<feature type="transmembrane region" description="Helical" evidence="1">
    <location>
        <begin position="281"/>
        <end position="301"/>
    </location>
</feature>
<feature type="transmembrane region" description="Helical" evidence="1">
    <location>
        <begin position="135"/>
        <end position="153"/>
    </location>
</feature>
<feature type="transmembrane region" description="Helical" evidence="1">
    <location>
        <begin position="331"/>
        <end position="349"/>
    </location>
</feature>
<evidence type="ECO:0008006" key="4">
    <source>
        <dbReference type="Google" id="ProtNLM"/>
    </source>
</evidence>
<dbReference type="EMBL" id="JAUTBB010000001">
    <property type="protein sequence ID" value="MDQ1120310.1"/>
    <property type="molecule type" value="Genomic_DNA"/>
</dbReference>